<dbReference type="Proteomes" id="UP001365846">
    <property type="component" value="Unassembled WGS sequence"/>
</dbReference>
<feature type="signal peptide" evidence="12">
    <location>
        <begin position="1"/>
        <end position="22"/>
    </location>
</feature>
<evidence type="ECO:0000256" key="4">
    <source>
        <dbReference type="ARBA" id="ARBA00022692"/>
    </source>
</evidence>
<dbReference type="Pfam" id="PF00691">
    <property type="entry name" value="OmpA"/>
    <property type="match status" value="1"/>
</dbReference>
<keyword evidence="9" id="KW-0998">Cell outer membrane</keyword>
<dbReference type="Gene3D" id="2.40.160.20">
    <property type="match status" value="1"/>
</dbReference>
<protein>
    <submittedName>
        <fullName evidence="14">OmpA family protein</fullName>
    </submittedName>
</protein>
<keyword evidence="15" id="KW-1185">Reference proteome</keyword>
<dbReference type="InterPro" id="IPR036737">
    <property type="entry name" value="OmpA-like_sf"/>
</dbReference>
<dbReference type="RefSeq" id="WP_340358137.1">
    <property type="nucleotide sequence ID" value="NZ_JBBKZU010000007.1"/>
</dbReference>
<dbReference type="PANTHER" id="PTHR30329">
    <property type="entry name" value="STATOR ELEMENT OF FLAGELLAR MOTOR COMPLEX"/>
    <property type="match status" value="1"/>
</dbReference>
<evidence type="ECO:0000256" key="6">
    <source>
        <dbReference type="ARBA" id="ARBA00023065"/>
    </source>
</evidence>
<evidence type="ECO:0000313" key="14">
    <source>
        <dbReference type="EMBL" id="MEJ8812897.1"/>
    </source>
</evidence>
<comment type="caution">
    <text evidence="14">The sequence shown here is derived from an EMBL/GenBank/DDBJ whole genome shotgun (WGS) entry which is preliminary data.</text>
</comment>
<dbReference type="Pfam" id="PF13505">
    <property type="entry name" value="OMP_b-brl"/>
    <property type="match status" value="1"/>
</dbReference>
<keyword evidence="2" id="KW-0813">Transport</keyword>
<evidence type="ECO:0000256" key="11">
    <source>
        <dbReference type="SAM" id="MobiDB-lite"/>
    </source>
</evidence>
<evidence type="ECO:0000256" key="2">
    <source>
        <dbReference type="ARBA" id="ARBA00022448"/>
    </source>
</evidence>
<organism evidence="14 15">
    <name type="scientific">Variovorax ureilyticus</name>
    <dbReference type="NCBI Taxonomy" id="1836198"/>
    <lineage>
        <taxon>Bacteria</taxon>
        <taxon>Pseudomonadati</taxon>
        <taxon>Pseudomonadota</taxon>
        <taxon>Betaproteobacteria</taxon>
        <taxon>Burkholderiales</taxon>
        <taxon>Comamonadaceae</taxon>
        <taxon>Variovorax</taxon>
    </lineage>
</organism>
<dbReference type="PROSITE" id="PS51123">
    <property type="entry name" value="OMPA_2"/>
    <property type="match status" value="1"/>
</dbReference>
<reference evidence="14 15" key="1">
    <citation type="submission" date="2024-03" db="EMBL/GenBank/DDBJ databases">
        <title>Novel species of the genus Variovorax.</title>
        <authorList>
            <person name="Liu Q."/>
            <person name="Xin Y.-H."/>
        </authorList>
    </citation>
    <scope>NUCLEOTIDE SEQUENCE [LARGE SCALE GENOMIC DNA]</scope>
    <source>
        <strain evidence="14 15">KACC 18899</strain>
    </source>
</reference>
<evidence type="ECO:0000256" key="12">
    <source>
        <dbReference type="SAM" id="SignalP"/>
    </source>
</evidence>
<dbReference type="InterPro" id="IPR050330">
    <property type="entry name" value="Bact_OuterMem_StrucFunc"/>
</dbReference>
<dbReference type="PRINTS" id="PR01021">
    <property type="entry name" value="OMPADOMAIN"/>
</dbReference>
<proteinExistence type="predicted"/>
<evidence type="ECO:0000256" key="1">
    <source>
        <dbReference type="ARBA" id="ARBA00004571"/>
    </source>
</evidence>
<keyword evidence="4" id="KW-0812">Transmembrane</keyword>
<feature type="compositionally biased region" description="Pro residues" evidence="11">
    <location>
        <begin position="214"/>
        <end position="229"/>
    </location>
</feature>
<feature type="chain" id="PRO_5046709627" evidence="12">
    <location>
        <begin position="23"/>
        <end position="363"/>
    </location>
</feature>
<evidence type="ECO:0000256" key="7">
    <source>
        <dbReference type="ARBA" id="ARBA00023114"/>
    </source>
</evidence>
<dbReference type="SUPFAM" id="SSF56925">
    <property type="entry name" value="OMPA-like"/>
    <property type="match status" value="1"/>
</dbReference>
<dbReference type="InterPro" id="IPR006664">
    <property type="entry name" value="OMP_bac"/>
</dbReference>
<dbReference type="InterPro" id="IPR006665">
    <property type="entry name" value="OmpA-like"/>
</dbReference>
<dbReference type="InterPro" id="IPR011250">
    <property type="entry name" value="OMP/PagP_B-barrel"/>
</dbReference>
<keyword evidence="7" id="KW-0626">Porin</keyword>
<keyword evidence="5 12" id="KW-0732">Signal</keyword>
<evidence type="ECO:0000256" key="10">
    <source>
        <dbReference type="PROSITE-ProRule" id="PRU00473"/>
    </source>
</evidence>
<evidence type="ECO:0000256" key="9">
    <source>
        <dbReference type="ARBA" id="ARBA00023237"/>
    </source>
</evidence>
<dbReference type="SUPFAM" id="SSF103088">
    <property type="entry name" value="OmpA-like"/>
    <property type="match status" value="1"/>
</dbReference>
<dbReference type="InterPro" id="IPR027385">
    <property type="entry name" value="Beta-barrel_OMP"/>
</dbReference>
<evidence type="ECO:0000256" key="3">
    <source>
        <dbReference type="ARBA" id="ARBA00022452"/>
    </source>
</evidence>
<gene>
    <name evidence="14" type="ORF">WKW77_17565</name>
</gene>
<evidence type="ECO:0000256" key="8">
    <source>
        <dbReference type="ARBA" id="ARBA00023136"/>
    </source>
</evidence>
<keyword evidence="3" id="KW-1134">Transmembrane beta strand</keyword>
<evidence type="ECO:0000259" key="13">
    <source>
        <dbReference type="PROSITE" id="PS51123"/>
    </source>
</evidence>
<dbReference type="PANTHER" id="PTHR30329:SF21">
    <property type="entry name" value="LIPOPROTEIN YIAD-RELATED"/>
    <property type="match status" value="1"/>
</dbReference>
<accession>A0ABU8VIB2</accession>
<sequence>MIDRRTFAACCLLAVPAAACLAQSYTSDQYFDNRWYVTPFGTYINADSNRHADNGWGGGIAIGKPISPAWNIELRTQYEELDGKSSGPLSGDKWKIWSASLDAQWFFLGRQGFRVWQSNSVQPYLVGGIGAINDKVNGPFLNESKTGFMANVGAGVVWPFSNWGRLVGDIRYRYDDNNRNGVFFDQGHAKDWLFTVGLQIPFGPPPVVAQAAAPSPPPAMPPPPPPPPPPVRKFELSSSGTFFFDKAELTPTGRSRVDGLVEELKTSNARPSSIVVVGYTDPLGSAEHNQRLSVARANAVRDEMVRVGVPPNVIQTEGRGATNFKVTEADCKAQGKARNRTALIACLEPNRRVEITVTGQQVQ</sequence>
<comment type="subcellular location">
    <subcellularLocation>
        <location evidence="1">Cell outer membrane</location>
        <topology evidence="1">Multi-pass membrane protein</topology>
    </subcellularLocation>
</comment>
<keyword evidence="8 10" id="KW-0472">Membrane</keyword>
<dbReference type="Gene3D" id="3.30.1330.60">
    <property type="entry name" value="OmpA-like domain"/>
    <property type="match status" value="1"/>
</dbReference>
<feature type="domain" description="OmpA-like" evidence="13">
    <location>
        <begin position="229"/>
        <end position="361"/>
    </location>
</feature>
<dbReference type="CDD" id="cd07185">
    <property type="entry name" value="OmpA_C-like"/>
    <property type="match status" value="1"/>
</dbReference>
<keyword evidence="6" id="KW-0406">Ion transport</keyword>
<evidence type="ECO:0000256" key="5">
    <source>
        <dbReference type="ARBA" id="ARBA00022729"/>
    </source>
</evidence>
<feature type="region of interest" description="Disordered" evidence="11">
    <location>
        <begin position="209"/>
        <end position="229"/>
    </location>
</feature>
<evidence type="ECO:0000313" key="15">
    <source>
        <dbReference type="Proteomes" id="UP001365846"/>
    </source>
</evidence>
<dbReference type="EMBL" id="JBBKZU010000007">
    <property type="protein sequence ID" value="MEJ8812897.1"/>
    <property type="molecule type" value="Genomic_DNA"/>
</dbReference>
<name>A0ABU8VIB2_9BURK</name>